<evidence type="ECO:0000313" key="3">
    <source>
        <dbReference type="Proteomes" id="UP000002276"/>
    </source>
</evidence>
<proteinExistence type="predicted"/>
<dbReference type="GeneID" id="45161425"/>
<feature type="chain" id="PRO_5029781358" description="Lipoprotein" evidence="1">
    <location>
        <begin position="23"/>
        <end position="242"/>
    </location>
</feature>
<evidence type="ECO:0000256" key="1">
    <source>
        <dbReference type="SAM" id="SignalP"/>
    </source>
</evidence>
<sequence length="242" mass="27447">MRKRFVSLSLLVFIFFACSSNVEIELKDDLSGIVSILVNVNREFEKIRKELLTTLVGGEIASMPLFPVDEIKKYFKDGEGKLGLKLLSIKTQGDSINLVVKFDNLIKILGDYMEKSDMSVFKIEKKDGKNIIELNINLENATKNINKNKEYISDALAALLPSDEIPMSAEEYKDVLVYFLSDFTSKASELIDNSKLNLIVKTSKNIQEQFGFKQINSKALKFEIDMIKGLSLETPIKLRLVY</sequence>
<evidence type="ECO:0008006" key="4">
    <source>
        <dbReference type="Google" id="ProtNLM"/>
    </source>
</evidence>
<name>A0A7I6GWR1_BORGP</name>
<reference evidence="2 3" key="1">
    <citation type="journal article" date="2004" name="Nucleic Acids Res.">
        <title>Comparative analysis of the Borrelia garinii genome.</title>
        <authorList>
            <person name="Glockner G."/>
            <person name="Lehmann R."/>
            <person name="Romualdi A."/>
            <person name="Pradella S."/>
            <person name="Schulte-Spechtel U."/>
            <person name="Schilhabel M."/>
            <person name="Wilske B."/>
            <person name="Suhnel J."/>
            <person name="Platzer M."/>
        </authorList>
    </citation>
    <scope>NUCLEOTIDE SEQUENCE [LARGE SCALE GENOMIC DNA]</scope>
    <source>
        <strain evidence="3">ATCC BAA-2496 / DSM 23469 / PBi</strain>
    </source>
</reference>
<protein>
    <recommendedName>
        <fullName evidence="4">Lipoprotein</fullName>
    </recommendedName>
</protein>
<dbReference type="EMBL" id="CP000013">
    <property type="protein sequence ID" value="AAU07478.1"/>
    <property type="molecule type" value="Genomic_DNA"/>
</dbReference>
<dbReference type="AlphaFoldDB" id="A0A7I6GWR1"/>
<feature type="signal peptide" evidence="1">
    <location>
        <begin position="1"/>
        <end position="22"/>
    </location>
</feature>
<keyword evidence="1" id="KW-0732">Signal</keyword>
<dbReference type="Proteomes" id="UP000002276">
    <property type="component" value="Chromosome"/>
</dbReference>
<accession>A0A7I6GWR1</accession>
<dbReference type="RefSeq" id="WP_011193935.1">
    <property type="nucleotide sequence ID" value="NC_006156.1"/>
</dbReference>
<gene>
    <name evidence="2" type="ordered locus">BG0649</name>
</gene>
<evidence type="ECO:0000313" key="2">
    <source>
        <dbReference type="EMBL" id="AAU07478.1"/>
    </source>
</evidence>
<dbReference type="OrthoDB" id="350953at2"/>
<organism evidence="2 3">
    <name type="scientific">Borrelia garinii subsp. bavariensis (strain ATCC BAA-2496 / DSM 23469 / PBi)</name>
    <name type="common">Borreliella bavariensis</name>
    <dbReference type="NCBI Taxonomy" id="290434"/>
    <lineage>
        <taxon>Bacteria</taxon>
        <taxon>Pseudomonadati</taxon>
        <taxon>Spirochaetota</taxon>
        <taxon>Spirochaetia</taxon>
        <taxon>Spirochaetales</taxon>
        <taxon>Borreliaceae</taxon>
        <taxon>Borreliella</taxon>
    </lineage>
</organism>
<dbReference type="KEGG" id="bga:BG0649"/>
<dbReference type="PROSITE" id="PS51257">
    <property type="entry name" value="PROKAR_LIPOPROTEIN"/>
    <property type="match status" value="1"/>
</dbReference>